<gene>
    <name evidence="2" type="ORF">OIU84_012073</name>
</gene>
<dbReference type="Proteomes" id="UP001162972">
    <property type="component" value="Chromosome 2"/>
</dbReference>
<keyword evidence="1" id="KW-0812">Transmembrane</keyword>
<keyword evidence="3" id="KW-1185">Reference proteome</keyword>
<proteinExistence type="predicted"/>
<comment type="caution">
    <text evidence="2">The sequence shown here is derived from an EMBL/GenBank/DDBJ whole genome shotgun (WGS) entry which is preliminary data.</text>
</comment>
<reference evidence="2 3" key="1">
    <citation type="journal article" date="2023" name="Int. J. Mol. Sci.">
        <title>De Novo Assembly and Annotation of 11 Diverse Shrub Willow (Salix) Genomes Reveals Novel Gene Organization in Sex-Linked Regions.</title>
        <authorList>
            <person name="Hyden B."/>
            <person name="Feng K."/>
            <person name="Yates T.B."/>
            <person name="Jawdy S."/>
            <person name="Cereghino C."/>
            <person name="Smart L.B."/>
            <person name="Muchero W."/>
        </authorList>
    </citation>
    <scope>NUCLEOTIDE SEQUENCE [LARGE SCALE GENOMIC DNA]</scope>
    <source>
        <tissue evidence="2">Shoot tip</tissue>
    </source>
</reference>
<dbReference type="EMBL" id="JAPFFJ010000017">
    <property type="protein sequence ID" value="KAJ6403794.1"/>
    <property type="molecule type" value="Genomic_DNA"/>
</dbReference>
<keyword evidence="1" id="KW-1133">Transmembrane helix</keyword>
<evidence type="ECO:0008006" key="4">
    <source>
        <dbReference type="Google" id="ProtNLM"/>
    </source>
</evidence>
<evidence type="ECO:0000313" key="3">
    <source>
        <dbReference type="Proteomes" id="UP001162972"/>
    </source>
</evidence>
<protein>
    <recommendedName>
        <fullName evidence="4">Transmembrane protein</fullName>
    </recommendedName>
</protein>
<evidence type="ECO:0000256" key="1">
    <source>
        <dbReference type="SAM" id="Phobius"/>
    </source>
</evidence>
<name>A0AAD6JEX9_9ROSI</name>
<evidence type="ECO:0000313" key="2">
    <source>
        <dbReference type="EMBL" id="KAJ6403794.1"/>
    </source>
</evidence>
<sequence length="115" mass="13567">MDIEPLWDLGGWFLFYISCMATPKSQSTISETLKRSHHFFLFLALLFVFVLLTSPSKPIGPTKYDRIDFHQKVSIRILRTCLHYHEFASKTYASHTHFFFFFFIIIITTIIKIQA</sequence>
<feature type="transmembrane region" description="Helical" evidence="1">
    <location>
        <begin position="35"/>
        <end position="54"/>
    </location>
</feature>
<feature type="transmembrane region" description="Helical" evidence="1">
    <location>
        <begin position="92"/>
        <end position="111"/>
    </location>
</feature>
<organism evidence="2 3">
    <name type="scientific">Salix udensis</name>
    <dbReference type="NCBI Taxonomy" id="889485"/>
    <lineage>
        <taxon>Eukaryota</taxon>
        <taxon>Viridiplantae</taxon>
        <taxon>Streptophyta</taxon>
        <taxon>Embryophyta</taxon>
        <taxon>Tracheophyta</taxon>
        <taxon>Spermatophyta</taxon>
        <taxon>Magnoliopsida</taxon>
        <taxon>eudicotyledons</taxon>
        <taxon>Gunneridae</taxon>
        <taxon>Pentapetalae</taxon>
        <taxon>rosids</taxon>
        <taxon>fabids</taxon>
        <taxon>Malpighiales</taxon>
        <taxon>Salicaceae</taxon>
        <taxon>Saliceae</taxon>
        <taxon>Salix</taxon>
    </lineage>
</organism>
<dbReference type="AlphaFoldDB" id="A0AAD6JEX9"/>
<accession>A0AAD6JEX9</accession>
<keyword evidence="1" id="KW-0472">Membrane</keyword>